<organism evidence="1 2">
    <name type="scientific">Rhodopirellula europaea 6C</name>
    <dbReference type="NCBI Taxonomy" id="1263867"/>
    <lineage>
        <taxon>Bacteria</taxon>
        <taxon>Pseudomonadati</taxon>
        <taxon>Planctomycetota</taxon>
        <taxon>Planctomycetia</taxon>
        <taxon>Pirellulales</taxon>
        <taxon>Pirellulaceae</taxon>
        <taxon>Rhodopirellula</taxon>
    </lineage>
</organism>
<proteinExistence type="predicted"/>
<accession>M2AVV3</accession>
<name>M2AVV3_9BACT</name>
<dbReference type="Proteomes" id="UP000011529">
    <property type="component" value="Unassembled WGS sequence"/>
</dbReference>
<dbReference type="EMBL" id="ANMO01000232">
    <property type="protein sequence ID" value="EMB14124.1"/>
    <property type="molecule type" value="Genomic_DNA"/>
</dbReference>
<evidence type="ECO:0000313" key="2">
    <source>
        <dbReference type="Proteomes" id="UP000011529"/>
    </source>
</evidence>
<sequence>MDAMRGQREKSRCDALPRCGTARVTGAAAGKTQADSMDGDEVIHVGGEIAPGVQFAKLQ</sequence>
<keyword evidence="2" id="KW-1185">Reference proteome</keyword>
<comment type="caution">
    <text evidence="1">The sequence shown here is derived from an EMBL/GenBank/DDBJ whole genome shotgun (WGS) entry which is preliminary data.</text>
</comment>
<reference evidence="1" key="2">
    <citation type="journal article" date="2013" name="Mar. Genomics">
        <title>Expression of sulfatases in Rhodopirellula baltica and the diversity of sulfatases in the genus Rhodopirellula.</title>
        <authorList>
            <person name="Wegner C.E."/>
            <person name="Richter-Heitmann T."/>
            <person name="Klindworth A."/>
            <person name="Klockow C."/>
            <person name="Richter M."/>
            <person name="Achstetter T."/>
            <person name="Glockner F.O."/>
            <person name="Harder J."/>
        </authorList>
    </citation>
    <scope>NUCLEOTIDE SEQUENCE [LARGE SCALE GENOMIC DNA]</scope>
    <source>
        <strain evidence="1">6C</strain>
    </source>
</reference>
<dbReference type="AlphaFoldDB" id="M2AVV3"/>
<reference evidence="1" key="1">
    <citation type="submission" date="2012-11" db="EMBL/GenBank/DDBJ databases">
        <title>Permanent draft genomes of Rhodopirellula europaea strain SH398 and 6C.</title>
        <authorList>
            <person name="Richter M."/>
            <person name="Richter-Heitmann T."/>
            <person name="Frank C."/>
            <person name="Harder J."/>
            <person name="Glockner F.O."/>
        </authorList>
    </citation>
    <scope>NUCLEOTIDE SEQUENCE</scope>
    <source>
        <strain evidence="1">6C</strain>
    </source>
</reference>
<evidence type="ECO:0000313" key="1">
    <source>
        <dbReference type="EMBL" id="EMB14124.1"/>
    </source>
</evidence>
<protein>
    <submittedName>
        <fullName evidence="1">Uncharacterized protein</fullName>
    </submittedName>
</protein>
<gene>
    <name evidence="1" type="ORF">RE6C_05208</name>
</gene>
<dbReference type="PATRIC" id="fig|1263867.3.peg.5576"/>